<feature type="binding site" evidence="11">
    <location>
        <position position="37"/>
    </location>
    <ligand>
        <name>NAD(+)</name>
        <dbReference type="ChEBI" id="CHEBI:57540"/>
    </ligand>
</feature>
<keyword evidence="2 9" id="KW-0479">Metal-binding</keyword>
<feature type="binding site" evidence="9">
    <location>
        <position position="171"/>
    </location>
    <ligand>
        <name>glycerol</name>
        <dbReference type="ChEBI" id="CHEBI:17754"/>
    </ligand>
</feature>
<dbReference type="Gene3D" id="1.20.1090.10">
    <property type="entry name" value="Dehydroquinate synthase-like - alpha domain"/>
    <property type="match status" value="1"/>
</dbReference>
<dbReference type="PANTHER" id="PTHR43616:SF5">
    <property type="entry name" value="GLYCEROL DEHYDROGENASE 1"/>
    <property type="match status" value="1"/>
</dbReference>
<feature type="binding site" evidence="11">
    <location>
        <begin position="116"/>
        <end position="119"/>
    </location>
    <ligand>
        <name>NAD(+)</name>
        <dbReference type="ChEBI" id="CHEBI:57540"/>
    </ligand>
</feature>
<dbReference type="InterPro" id="IPR001670">
    <property type="entry name" value="ADH_Fe/GldA"/>
</dbReference>
<keyword evidence="3 13" id="KW-0560">Oxidoreductase</keyword>
<dbReference type="AlphaFoldDB" id="A0A0L0WD53"/>
<dbReference type="Gene3D" id="3.40.50.1970">
    <property type="match status" value="1"/>
</dbReference>
<evidence type="ECO:0000256" key="1">
    <source>
        <dbReference type="ARBA" id="ARBA00007358"/>
    </source>
</evidence>
<keyword evidence="9" id="KW-0862">Zinc</keyword>
<evidence type="ECO:0000256" key="4">
    <source>
        <dbReference type="ARBA" id="ARBA00023027"/>
    </source>
</evidence>
<feature type="binding site" evidence="11">
    <location>
        <position position="127"/>
    </location>
    <ligand>
        <name>NAD(+)</name>
        <dbReference type="ChEBI" id="CHEBI:57540"/>
    </ligand>
</feature>
<evidence type="ECO:0000313" key="13">
    <source>
        <dbReference type="EMBL" id="KNF09397.1"/>
    </source>
</evidence>
<dbReference type="PATRIC" id="fig|1503.3.peg.2040"/>
<organism evidence="13 14">
    <name type="scientific">Gottschalkia purinilytica</name>
    <name type="common">Clostridium purinilyticum</name>
    <dbReference type="NCBI Taxonomy" id="1503"/>
    <lineage>
        <taxon>Bacteria</taxon>
        <taxon>Bacillati</taxon>
        <taxon>Bacillota</taxon>
        <taxon>Tissierellia</taxon>
        <taxon>Tissierellales</taxon>
        <taxon>Gottschalkiaceae</taxon>
        <taxon>Gottschalkia</taxon>
    </lineage>
</organism>
<comment type="similarity">
    <text evidence="1">Belongs to the iron-containing alcohol dehydrogenase family.</text>
</comment>
<feature type="binding site" evidence="11">
    <location>
        <position position="125"/>
    </location>
    <ligand>
        <name>NAD(+)</name>
        <dbReference type="ChEBI" id="CHEBI:57540"/>
    </ligand>
</feature>
<feature type="domain" description="Alcohol dehydrogenase iron-type/glycerol dehydrogenase GldA" evidence="12">
    <location>
        <begin position="8"/>
        <end position="154"/>
    </location>
</feature>
<proteinExistence type="inferred from homology"/>
<gene>
    <name evidence="13" type="primary">gldA</name>
    <name evidence="13" type="ORF">CLPU_3c01750</name>
</gene>
<feature type="binding site" evidence="11">
    <location>
        <position position="131"/>
    </location>
    <ligand>
        <name>NAD(+)</name>
        <dbReference type="ChEBI" id="CHEBI:57540"/>
    </ligand>
</feature>
<evidence type="ECO:0000259" key="12">
    <source>
        <dbReference type="Pfam" id="PF00465"/>
    </source>
</evidence>
<dbReference type="InterPro" id="IPR016205">
    <property type="entry name" value="Glycerol_DH"/>
</dbReference>
<evidence type="ECO:0000256" key="8">
    <source>
        <dbReference type="ARBA" id="ARBA00049006"/>
    </source>
</evidence>
<dbReference type="Pfam" id="PF00465">
    <property type="entry name" value="Fe-ADH"/>
    <property type="match status" value="1"/>
</dbReference>
<comment type="cofactor">
    <cofactor evidence="9">
        <name>Zn(2+)</name>
        <dbReference type="ChEBI" id="CHEBI:29105"/>
    </cofactor>
    <text evidence="9">Binds 1 zinc ion per subunit.</text>
</comment>
<dbReference type="GO" id="GO:0008888">
    <property type="term" value="F:glycerol dehydrogenase (NAD+) activity"/>
    <property type="evidence" value="ECO:0007669"/>
    <property type="project" value="UniProtKB-EC"/>
</dbReference>
<evidence type="ECO:0000256" key="9">
    <source>
        <dbReference type="PIRSR" id="PIRSR000112-1"/>
    </source>
</evidence>
<dbReference type="Proteomes" id="UP000037267">
    <property type="component" value="Unassembled WGS sequence"/>
</dbReference>
<accession>A0A0L0WD53</accession>
<dbReference type="GO" id="GO:0046872">
    <property type="term" value="F:metal ion binding"/>
    <property type="evidence" value="ECO:0007669"/>
    <property type="project" value="UniProtKB-KW"/>
</dbReference>
<dbReference type="NCBIfam" id="NF006941">
    <property type="entry name" value="PRK09423.1"/>
    <property type="match status" value="1"/>
</dbReference>
<dbReference type="InterPro" id="IPR018211">
    <property type="entry name" value="ADH_Fe_CS"/>
</dbReference>
<evidence type="ECO:0000256" key="5">
    <source>
        <dbReference type="ARBA" id="ARBA00037918"/>
    </source>
</evidence>
<dbReference type="PANTHER" id="PTHR43616">
    <property type="entry name" value="GLYCEROL DEHYDROGENASE"/>
    <property type="match status" value="1"/>
</dbReference>
<dbReference type="PROSITE" id="PS00060">
    <property type="entry name" value="ADH_IRON_2"/>
    <property type="match status" value="1"/>
</dbReference>
<sequence length="363" mass="39245">MVKSITSPKKFIIGQNILENASEYTKVLGDSAFAICDEFILNEAKGKMTESFSAINHKVTFEKFGGECSKKEIQRLQELIHTSKSNVIIGIGGGKTLDTAKAVAYYENLPVVIIPTIASTDSPCTALSVIYTETGEFDEYLFLPSNPDVVLADTQILANAPTHFFVAGIGDALATYFEARACYQANGDNLVNMKVSQTGMGIAEMCYDMLLEYGVQATVAVNKNLVTKAVENVIEATIYLSGVGAESGGLAAAHAIHNGMTAINELHHVSHGEKVTFGLLAQLTLENAPLEEIEEVIYFCKEVGLPTTLEELGLENINEEDIMKVAELSCAEGDTMGNMPFDVTPQDVYNAILAANELSKQYQ</sequence>
<dbReference type="SUPFAM" id="SSF56796">
    <property type="entry name" value="Dehydroquinate synthase-like"/>
    <property type="match status" value="1"/>
</dbReference>
<dbReference type="EC" id="1.1.1.6" evidence="6"/>
<evidence type="ECO:0000256" key="7">
    <source>
        <dbReference type="ARBA" id="ARBA00040132"/>
    </source>
</evidence>
<feature type="binding site" evidence="10">
    <location>
        <position position="121"/>
    </location>
    <ligand>
        <name>glycerol</name>
        <dbReference type="ChEBI" id="CHEBI:17754"/>
    </ligand>
</feature>
<comment type="pathway">
    <text evidence="5">Polyol metabolism; glycerol fermentation; glycerone phosphate from glycerol (oxidative route): step 1/2.</text>
</comment>
<dbReference type="STRING" id="1503.CLPU_3c01750"/>
<evidence type="ECO:0000256" key="6">
    <source>
        <dbReference type="ARBA" id="ARBA00039147"/>
    </source>
</evidence>
<comment type="caution">
    <text evidence="13">The sequence shown here is derived from an EMBL/GenBank/DDBJ whole genome shotgun (WGS) entry which is preliminary data.</text>
</comment>
<dbReference type="EMBL" id="LGSS01000003">
    <property type="protein sequence ID" value="KNF09397.1"/>
    <property type="molecule type" value="Genomic_DNA"/>
</dbReference>
<keyword evidence="14" id="KW-1185">Reference proteome</keyword>
<reference evidence="14" key="1">
    <citation type="submission" date="2015-07" db="EMBL/GenBank/DDBJ databases">
        <title>Draft genome sequence of the purine-degrading Gottschalkia purinilyticum DSM 1384 (formerly Clostridium purinilyticum).</title>
        <authorList>
            <person name="Poehlein A."/>
            <person name="Schiel-Bengelsdorf B."/>
            <person name="Bengelsdorf F.R."/>
            <person name="Daniel R."/>
            <person name="Duerre P."/>
        </authorList>
    </citation>
    <scope>NUCLEOTIDE SEQUENCE [LARGE SCALE GENOMIC DNA]</scope>
    <source>
        <strain evidence="14">DSM 1384</strain>
    </source>
</reference>
<keyword evidence="4 11" id="KW-0520">NAD</keyword>
<feature type="binding site" evidence="9">
    <location>
        <position position="254"/>
    </location>
    <ligand>
        <name>glycerol</name>
        <dbReference type="ChEBI" id="CHEBI:17754"/>
    </ligand>
</feature>
<dbReference type="PROSITE" id="PS00913">
    <property type="entry name" value="ADH_IRON_1"/>
    <property type="match status" value="1"/>
</dbReference>
<dbReference type="RefSeq" id="WP_200898479.1">
    <property type="nucleotide sequence ID" value="NZ_LGSS01000003.1"/>
</dbReference>
<dbReference type="CDD" id="cd08170">
    <property type="entry name" value="GlyDH"/>
    <property type="match status" value="1"/>
</dbReference>
<evidence type="ECO:0000256" key="3">
    <source>
        <dbReference type="ARBA" id="ARBA00023002"/>
    </source>
</evidence>
<evidence type="ECO:0000256" key="10">
    <source>
        <dbReference type="PIRSR" id="PIRSR000112-2"/>
    </source>
</evidence>
<evidence type="ECO:0000256" key="2">
    <source>
        <dbReference type="ARBA" id="ARBA00022723"/>
    </source>
</evidence>
<dbReference type="PIRSF" id="PIRSF000112">
    <property type="entry name" value="Glycerol_dehydrogenase"/>
    <property type="match status" value="1"/>
</dbReference>
<comment type="catalytic activity">
    <reaction evidence="8">
        <text>glycerol + NAD(+) = dihydroxyacetone + NADH + H(+)</text>
        <dbReference type="Rhea" id="RHEA:13769"/>
        <dbReference type="ChEBI" id="CHEBI:15378"/>
        <dbReference type="ChEBI" id="CHEBI:16016"/>
        <dbReference type="ChEBI" id="CHEBI:17754"/>
        <dbReference type="ChEBI" id="CHEBI:57540"/>
        <dbReference type="ChEBI" id="CHEBI:57945"/>
        <dbReference type="EC" id="1.1.1.6"/>
    </reaction>
</comment>
<protein>
    <recommendedName>
        <fullName evidence="7">Glycerol dehydrogenase</fullName>
        <ecNumber evidence="6">1.1.1.6</ecNumber>
    </recommendedName>
</protein>
<feature type="binding site" evidence="11">
    <location>
        <begin position="94"/>
        <end position="98"/>
    </location>
    <ligand>
        <name>NAD(+)</name>
        <dbReference type="ChEBI" id="CHEBI:57540"/>
    </ligand>
</feature>
<name>A0A0L0WD53_GOTPU</name>
<evidence type="ECO:0000256" key="11">
    <source>
        <dbReference type="PIRSR" id="PIRSR000112-3"/>
    </source>
</evidence>
<evidence type="ECO:0000313" key="14">
    <source>
        <dbReference type="Proteomes" id="UP000037267"/>
    </source>
</evidence>
<feature type="binding site" evidence="9">
    <location>
        <position position="271"/>
    </location>
    <ligand>
        <name>glycerol</name>
        <dbReference type="ChEBI" id="CHEBI:17754"/>
    </ligand>
</feature>